<proteinExistence type="predicted"/>
<feature type="compositionally biased region" description="Polar residues" evidence="1">
    <location>
        <begin position="1"/>
        <end position="12"/>
    </location>
</feature>
<name>A0AA42WFV0_9BURK</name>
<evidence type="ECO:0000313" key="4">
    <source>
        <dbReference type="Proteomes" id="UP001161276"/>
    </source>
</evidence>
<keyword evidence="2" id="KW-0472">Membrane</keyword>
<feature type="region of interest" description="Disordered" evidence="1">
    <location>
        <begin position="1"/>
        <end position="21"/>
    </location>
</feature>
<dbReference type="NCBIfam" id="TIGR00843">
    <property type="entry name" value="benE"/>
    <property type="match status" value="1"/>
</dbReference>
<evidence type="ECO:0000256" key="1">
    <source>
        <dbReference type="SAM" id="MobiDB-lite"/>
    </source>
</evidence>
<dbReference type="Proteomes" id="UP001161276">
    <property type="component" value="Unassembled WGS sequence"/>
</dbReference>
<evidence type="ECO:0000256" key="2">
    <source>
        <dbReference type="SAM" id="Phobius"/>
    </source>
</evidence>
<comment type="caution">
    <text evidence="3">The sequence shown here is derived from an EMBL/GenBank/DDBJ whole genome shotgun (WGS) entry which is preliminary data.</text>
</comment>
<keyword evidence="2" id="KW-0812">Transmembrane</keyword>
<dbReference type="GO" id="GO:0005886">
    <property type="term" value="C:plasma membrane"/>
    <property type="evidence" value="ECO:0007669"/>
    <property type="project" value="TreeGrafter"/>
</dbReference>
<feature type="transmembrane region" description="Helical" evidence="2">
    <location>
        <begin position="89"/>
        <end position="107"/>
    </location>
</feature>
<dbReference type="Pfam" id="PF03594">
    <property type="entry name" value="BenE"/>
    <property type="match status" value="1"/>
</dbReference>
<gene>
    <name evidence="3" type="ORF">N5K24_29045</name>
</gene>
<feature type="transmembrane region" description="Helical" evidence="2">
    <location>
        <begin position="265"/>
        <end position="295"/>
    </location>
</feature>
<accession>A0AA42WFV0</accession>
<dbReference type="PANTHER" id="PTHR30199">
    <property type="entry name" value="MFS FAMILY TRANSPORTER, PREDICTED SUBSTRATE BENZOATE"/>
    <property type="match status" value="1"/>
</dbReference>
<dbReference type="PANTHER" id="PTHR30199:SF0">
    <property type="entry name" value="INNER MEMBRANE PROTEIN YDCO"/>
    <property type="match status" value="1"/>
</dbReference>
<organism evidence="3 4">
    <name type="scientific">Achromobacter marplatensis</name>
    <dbReference type="NCBI Taxonomy" id="470868"/>
    <lineage>
        <taxon>Bacteria</taxon>
        <taxon>Pseudomonadati</taxon>
        <taxon>Pseudomonadota</taxon>
        <taxon>Betaproteobacteria</taxon>
        <taxon>Burkholderiales</taxon>
        <taxon>Alcaligenaceae</taxon>
        <taxon>Achromobacter</taxon>
    </lineage>
</organism>
<feature type="transmembrane region" description="Helical" evidence="2">
    <location>
        <begin position="367"/>
        <end position="392"/>
    </location>
</feature>
<feature type="transmembrane region" description="Helical" evidence="2">
    <location>
        <begin position="184"/>
        <end position="206"/>
    </location>
</feature>
<keyword evidence="2" id="KW-1133">Transmembrane helix</keyword>
<reference evidence="3" key="1">
    <citation type="submission" date="2022-09" db="EMBL/GenBank/DDBJ databases">
        <title>Intensive care unit water sources are persistently colonized with multi-drug resistant bacteria and are the site of extensive horizontal gene transfer of antibiotic resistance genes.</title>
        <authorList>
            <person name="Diorio-Toth L."/>
        </authorList>
    </citation>
    <scope>NUCLEOTIDE SEQUENCE</scope>
    <source>
        <strain evidence="3">GD03676</strain>
    </source>
</reference>
<feature type="transmembrane region" description="Helical" evidence="2">
    <location>
        <begin position="113"/>
        <end position="132"/>
    </location>
</feature>
<dbReference type="AlphaFoldDB" id="A0AA42WFV0"/>
<feature type="transmembrane region" description="Helical" evidence="2">
    <location>
        <begin position="307"/>
        <end position="331"/>
    </location>
</feature>
<feature type="transmembrane region" description="Helical" evidence="2">
    <location>
        <begin position="29"/>
        <end position="50"/>
    </location>
</feature>
<dbReference type="EMBL" id="JAOCKG010000022">
    <property type="protein sequence ID" value="MDH2054478.1"/>
    <property type="molecule type" value="Genomic_DNA"/>
</dbReference>
<evidence type="ECO:0000313" key="3">
    <source>
        <dbReference type="EMBL" id="MDH2054478.1"/>
    </source>
</evidence>
<feature type="transmembrane region" description="Helical" evidence="2">
    <location>
        <begin position="337"/>
        <end position="360"/>
    </location>
</feature>
<dbReference type="InterPro" id="IPR004711">
    <property type="entry name" value="Benzoate_Transporter"/>
</dbReference>
<dbReference type="GO" id="GO:0042925">
    <property type="term" value="F:benzoate transmembrane transporter activity"/>
    <property type="evidence" value="ECO:0007669"/>
    <property type="project" value="InterPro"/>
</dbReference>
<protein>
    <submittedName>
        <fullName evidence="3">Benzoate/H(+) symporter BenE family transporter</fullName>
    </submittedName>
</protein>
<feature type="transmembrane region" description="Helical" evidence="2">
    <location>
        <begin position="218"/>
        <end position="245"/>
    </location>
</feature>
<feature type="transmembrane region" description="Helical" evidence="2">
    <location>
        <begin position="62"/>
        <end position="82"/>
    </location>
</feature>
<feature type="transmembrane region" description="Helical" evidence="2">
    <location>
        <begin position="144"/>
        <end position="164"/>
    </location>
</feature>
<sequence>MSDTTQSGINLPSPSPAPHHARRDISASAVAAGLVAVLVSFGGTAVLMVQAGHAAGLDAARIGSWIGSLSLAFGFGGAFYSLRTGLPIVMAWSTPGAALLVTALVGVPFNEAIGAYVLAAGLTLICGLFGWIDPILRRIPGEIAAAMLAGVLLNFGMGIFSNVGKQPALVLAMCTTYLACRRWAPRYAVLVVMVVAIALAFGLDLIRLDLLDWHLTEFVWTTPAFSAQAAVSLGIPLFVVAMASQNLPGLAILQAAGYRPPASRIVAATGLLGLLAAPFGAHSVTMGAISAAICTGPEAHPDPAKRYIAAATYGLGYVGLSVVAGAVAVFFQALPAALLAALAGLALLGTIMGGMAAAMANPQRREAALITLLATASGFSFWGIGSAFWGLAAGLLAHTAFEYKRAKAGA</sequence>
<dbReference type="RefSeq" id="WP_280029806.1">
    <property type="nucleotide sequence ID" value="NZ_JAOCKG010000022.1"/>
</dbReference>